<keyword evidence="1" id="KW-0853">WD repeat</keyword>
<name>A0AAE1A5V6_9GAST</name>
<dbReference type="Pfam" id="PF00400">
    <property type="entry name" value="WD40"/>
    <property type="match status" value="4"/>
</dbReference>
<feature type="compositionally biased region" description="Low complexity" evidence="2">
    <location>
        <begin position="831"/>
        <end position="844"/>
    </location>
</feature>
<accession>A0AAE1A5V6</accession>
<feature type="compositionally biased region" description="Basic and acidic residues" evidence="2">
    <location>
        <begin position="900"/>
        <end position="909"/>
    </location>
</feature>
<dbReference type="PANTHER" id="PTHR45589">
    <property type="entry name" value="WD REPEAT DOMAIN 62, ISOFORM G"/>
    <property type="match status" value="1"/>
</dbReference>
<dbReference type="InterPro" id="IPR052779">
    <property type="entry name" value="WDR62"/>
</dbReference>
<feature type="region of interest" description="Disordered" evidence="2">
    <location>
        <begin position="828"/>
        <end position="924"/>
    </location>
</feature>
<dbReference type="InterPro" id="IPR015943">
    <property type="entry name" value="WD40/YVTN_repeat-like_dom_sf"/>
</dbReference>
<feature type="compositionally biased region" description="Basic and acidic residues" evidence="2">
    <location>
        <begin position="872"/>
        <end position="891"/>
    </location>
</feature>
<dbReference type="PROSITE" id="PS50294">
    <property type="entry name" value="WD_REPEATS_REGION"/>
    <property type="match status" value="1"/>
</dbReference>
<evidence type="ECO:0000313" key="3">
    <source>
        <dbReference type="EMBL" id="KAK3781221.1"/>
    </source>
</evidence>
<evidence type="ECO:0000256" key="1">
    <source>
        <dbReference type="PROSITE-ProRule" id="PRU00221"/>
    </source>
</evidence>
<comment type="caution">
    <text evidence="3">The sequence shown here is derived from an EMBL/GenBank/DDBJ whole genome shotgun (WGS) entry which is preliminary data.</text>
</comment>
<dbReference type="Gene3D" id="2.130.10.10">
    <property type="entry name" value="YVTN repeat-like/Quinoprotein amine dehydrogenase"/>
    <property type="match status" value="4"/>
</dbReference>
<organism evidence="3 4">
    <name type="scientific">Elysia crispata</name>
    <name type="common">lettuce slug</name>
    <dbReference type="NCBI Taxonomy" id="231223"/>
    <lineage>
        <taxon>Eukaryota</taxon>
        <taxon>Metazoa</taxon>
        <taxon>Spiralia</taxon>
        <taxon>Lophotrochozoa</taxon>
        <taxon>Mollusca</taxon>
        <taxon>Gastropoda</taxon>
        <taxon>Heterobranchia</taxon>
        <taxon>Euthyneura</taxon>
        <taxon>Panpulmonata</taxon>
        <taxon>Sacoglossa</taxon>
        <taxon>Placobranchoidea</taxon>
        <taxon>Plakobranchidae</taxon>
        <taxon>Elysia</taxon>
    </lineage>
</organism>
<dbReference type="PROSITE" id="PS50082">
    <property type="entry name" value="WD_REPEATS_2"/>
    <property type="match status" value="1"/>
</dbReference>
<evidence type="ECO:0000256" key="2">
    <source>
        <dbReference type="SAM" id="MobiDB-lite"/>
    </source>
</evidence>
<dbReference type="SMART" id="SM00320">
    <property type="entry name" value="WD40"/>
    <property type="match status" value="12"/>
</dbReference>
<dbReference type="InterPro" id="IPR001680">
    <property type="entry name" value="WD40_rpt"/>
</dbReference>
<dbReference type="SUPFAM" id="SSF50978">
    <property type="entry name" value="WD40 repeat-like"/>
    <property type="match status" value="2"/>
</dbReference>
<protein>
    <recommendedName>
        <fullName evidence="5">WD repeat domain 62</fullName>
    </recommendedName>
</protein>
<gene>
    <name evidence="3" type="ORF">RRG08_047761</name>
</gene>
<dbReference type="EMBL" id="JAWDGP010002654">
    <property type="protein sequence ID" value="KAK3781221.1"/>
    <property type="molecule type" value="Genomic_DNA"/>
</dbReference>
<keyword evidence="4" id="KW-1185">Reference proteome</keyword>
<dbReference type="PANTHER" id="PTHR45589:SF3">
    <property type="entry name" value="WD REPEAT-CONTAINING PROTEIN 62"/>
    <property type="match status" value="1"/>
</dbReference>
<dbReference type="InterPro" id="IPR036322">
    <property type="entry name" value="WD40_repeat_dom_sf"/>
</dbReference>
<feature type="repeat" description="WD" evidence="1">
    <location>
        <begin position="645"/>
        <end position="679"/>
    </location>
</feature>
<dbReference type="AlphaFoldDB" id="A0AAE1A5V6"/>
<sequence>MKRLKSGIRALQSGISIQVTMNLDLVLGLSCNNKGALACDQSTGLVAHTASGVLVLLNTKSNCQVKYFHLRKNCVSSACFSSDGRYVITGETGYRPAVRVWRIKDGVEVATLYGHEFGIKCVQFSPDMQEIISVGMEHDNVVNVWAWPSGCKIAANNILDLIKAVSYSECGTFFVTSGFRHIKFWYPKITVEESKQCGTFPNVHPLYGRRGILRDCKDHIFLDVACGSGASATSVFAVTRAGDLVILSAPGRHVTGHKNMVGMRGTCIKVHDKVLFVGFTNGDVHLFNATNLVHLGALPLPTFFRASGLNSGGMFTLCFNLSTFCLATAYKNASMCVWDLKDANNVKQKYVAVYHSDGVVSLDVFSTQEQSGARETMVTVSRDSTVRFWGVLIDKTVCYDKLNIVSTEDGSPRPEGTEHQTLLGSGAITIIKISPDLKFIATGNQAGRVCVYDKESLTLQFSVEAHTRGVTCLHFYTDTSGGHLALVSGGRDRQVQIMDATCGFHVAGSVRAHSSSITAVTTCQLEDTVCLVSTATDRTINLSKMSACKLFVFHLIRSQSCVSSPTDIALDHRTLEMAVGFQDGNIRVYELCQLQEVRAFPGCTTGDTQIYKVALDQWAVLLLCAASDKTINVLNFRTGQVLHTVTGHSKSVTGLVFTSNENHVISTSLDGCVFLWRLSPELLAIRQRIKKTVKGTRLVLNGPEARAVAVPNAGCRASNLLKGSLLARPLLSSAPPVELTGRGRGDTGAGYKTLHSAPPRAILRAVTHKPLSAPPPAVSLGRSMKVRSANLRQQTPPLPAIRTSFTEDLSSFPSIALSEGDEQCWEPAHVAASGSSAGSQQTSAPPRAQAAEAKVPGDGETVRSSDSALPRNSDDVFVVKDAGGRGGEESKLTQGTPRPASEHSGEKVWTDWVPGRPRDSRERDKIEKLSAKDPCMLRRKYSFTLLRPGSPEALPGVNQRRLSSSQHRWSRDARPRSSWRFLVNAKRTEALENNKTKISLIPS</sequence>
<dbReference type="Proteomes" id="UP001283361">
    <property type="component" value="Unassembled WGS sequence"/>
</dbReference>
<reference evidence="3" key="1">
    <citation type="journal article" date="2023" name="G3 (Bethesda)">
        <title>A reference genome for the long-term kleptoplast-retaining sea slug Elysia crispata morphotype clarki.</title>
        <authorList>
            <person name="Eastman K.E."/>
            <person name="Pendleton A.L."/>
            <person name="Shaikh M.A."/>
            <person name="Suttiyut T."/>
            <person name="Ogas R."/>
            <person name="Tomko P."/>
            <person name="Gavelis G."/>
            <person name="Widhalm J.R."/>
            <person name="Wisecaver J.H."/>
        </authorList>
    </citation>
    <scope>NUCLEOTIDE SEQUENCE</scope>
    <source>
        <strain evidence="3">ECLA1</strain>
    </source>
</reference>
<proteinExistence type="predicted"/>
<evidence type="ECO:0000313" key="4">
    <source>
        <dbReference type="Proteomes" id="UP001283361"/>
    </source>
</evidence>
<evidence type="ECO:0008006" key="5">
    <source>
        <dbReference type="Google" id="ProtNLM"/>
    </source>
</evidence>